<keyword evidence="1" id="KW-1133">Transmembrane helix</keyword>
<name>A0A1N7E9H2_9ACTN</name>
<feature type="transmembrane region" description="Helical" evidence="1">
    <location>
        <begin position="56"/>
        <end position="74"/>
    </location>
</feature>
<accession>A0A1N7E9H2</accession>
<dbReference type="AlphaFoldDB" id="A0A1N7E9H2"/>
<evidence type="ECO:0000256" key="1">
    <source>
        <dbReference type="SAM" id="Phobius"/>
    </source>
</evidence>
<evidence type="ECO:0000313" key="3">
    <source>
        <dbReference type="Proteomes" id="UP000186096"/>
    </source>
</evidence>
<dbReference type="STRING" id="58117.SAMN05421833_11714"/>
<feature type="transmembrane region" description="Helical" evidence="1">
    <location>
        <begin position="86"/>
        <end position="108"/>
    </location>
</feature>
<keyword evidence="3" id="KW-1185">Reference proteome</keyword>
<keyword evidence="1" id="KW-0812">Transmembrane</keyword>
<dbReference type="RefSeq" id="WP_030506479.1">
    <property type="nucleotide sequence ID" value="NZ_FTNI01000017.1"/>
</dbReference>
<sequence length="143" mass="15608">MTGDHFTPDEALQEIGRVGQRVGSSSRGPGRAYLFVGLATMVYWPAMFLGGYPLPLLAGAGWIVLTVALCVYWARLRVHNRLLKRINGPVSAAYVVTMMVPFVVGVWLRPDRPTAGWTAVLVALSVLAGLPLVYGGLRLMRNR</sequence>
<protein>
    <submittedName>
        <fullName evidence="2">Uncharacterized protein</fullName>
    </submittedName>
</protein>
<reference evidence="3" key="1">
    <citation type="submission" date="2017-01" db="EMBL/GenBank/DDBJ databases">
        <authorList>
            <person name="Varghese N."/>
            <person name="Submissions S."/>
        </authorList>
    </citation>
    <scope>NUCLEOTIDE SEQUENCE [LARGE SCALE GENOMIC DNA]</scope>
    <source>
        <strain evidence="3">ATCC 12950</strain>
    </source>
</reference>
<dbReference type="OrthoDB" id="3537035at2"/>
<feature type="transmembrane region" description="Helical" evidence="1">
    <location>
        <begin position="114"/>
        <end position="137"/>
    </location>
</feature>
<organism evidence="2 3">
    <name type="scientific">Microbispora rosea</name>
    <dbReference type="NCBI Taxonomy" id="58117"/>
    <lineage>
        <taxon>Bacteria</taxon>
        <taxon>Bacillati</taxon>
        <taxon>Actinomycetota</taxon>
        <taxon>Actinomycetes</taxon>
        <taxon>Streptosporangiales</taxon>
        <taxon>Streptosporangiaceae</taxon>
        <taxon>Microbispora</taxon>
    </lineage>
</organism>
<dbReference type="EMBL" id="FTNI01000017">
    <property type="protein sequence ID" value="SIR84669.1"/>
    <property type="molecule type" value="Genomic_DNA"/>
</dbReference>
<proteinExistence type="predicted"/>
<keyword evidence="1" id="KW-0472">Membrane</keyword>
<gene>
    <name evidence="2" type="ORF">SAMN05421833_11714</name>
</gene>
<evidence type="ECO:0000313" key="2">
    <source>
        <dbReference type="EMBL" id="SIR84669.1"/>
    </source>
</evidence>
<dbReference type="Proteomes" id="UP000186096">
    <property type="component" value="Unassembled WGS sequence"/>
</dbReference>
<dbReference type="GeneID" id="97498713"/>